<feature type="region of interest" description="Disordered" evidence="1">
    <location>
        <begin position="1"/>
        <end position="30"/>
    </location>
</feature>
<dbReference type="EMBL" id="JXTC01000191">
    <property type="protein sequence ID" value="PON82614.1"/>
    <property type="molecule type" value="Genomic_DNA"/>
</dbReference>
<dbReference type="AlphaFoldDB" id="A0A2P5EAS3"/>
<organism evidence="2 3">
    <name type="scientific">Trema orientale</name>
    <name type="common">Charcoal tree</name>
    <name type="synonym">Celtis orientalis</name>
    <dbReference type="NCBI Taxonomy" id="63057"/>
    <lineage>
        <taxon>Eukaryota</taxon>
        <taxon>Viridiplantae</taxon>
        <taxon>Streptophyta</taxon>
        <taxon>Embryophyta</taxon>
        <taxon>Tracheophyta</taxon>
        <taxon>Spermatophyta</taxon>
        <taxon>Magnoliopsida</taxon>
        <taxon>eudicotyledons</taxon>
        <taxon>Gunneridae</taxon>
        <taxon>Pentapetalae</taxon>
        <taxon>rosids</taxon>
        <taxon>fabids</taxon>
        <taxon>Rosales</taxon>
        <taxon>Cannabaceae</taxon>
        <taxon>Trema</taxon>
    </lineage>
</organism>
<evidence type="ECO:0000313" key="2">
    <source>
        <dbReference type="EMBL" id="PON82614.1"/>
    </source>
</evidence>
<dbReference type="InParanoid" id="A0A2P5EAS3"/>
<proteinExistence type="predicted"/>
<dbReference type="Proteomes" id="UP000237000">
    <property type="component" value="Unassembled WGS sequence"/>
</dbReference>
<accession>A0A2P5EAS3</accession>
<reference evidence="3" key="1">
    <citation type="submission" date="2016-06" db="EMBL/GenBank/DDBJ databases">
        <title>Parallel loss of symbiosis genes in relatives of nitrogen-fixing non-legume Parasponia.</title>
        <authorList>
            <person name="Van Velzen R."/>
            <person name="Holmer R."/>
            <person name="Bu F."/>
            <person name="Rutten L."/>
            <person name="Van Zeijl A."/>
            <person name="Liu W."/>
            <person name="Santuari L."/>
            <person name="Cao Q."/>
            <person name="Sharma T."/>
            <person name="Shen D."/>
            <person name="Roswanjaya Y."/>
            <person name="Wardhani T."/>
            <person name="Kalhor M.S."/>
            <person name="Jansen J."/>
            <person name="Van den Hoogen J."/>
            <person name="Gungor B."/>
            <person name="Hartog M."/>
            <person name="Hontelez J."/>
            <person name="Verver J."/>
            <person name="Yang W.-C."/>
            <person name="Schijlen E."/>
            <person name="Repin R."/>
            <person name="Schilthuizen M."/>
            <person name="Schranz E."/>
            <person name="Heidstra R."/>
            <person name="Miyata K."/>
            <person name="Fedorova E."/>
            <person name="Kohlen W."/>
            <person name="Bisseling T."/>
            <person name="Smit S."/>
            <person name="Geurts R."/>
        </authorList>
    </citation>
    <scope>NUCLEOTIDE SEQUENCE [LARGE SCALE GENOMIC DNA]</scope>
    <source>
        <strain evidence="3">cv. RG33-2</strain>
    </source>
</reference>
<evidence type="ECO:0000256" key="1">
    <source>
        <dbReference type="SAM" id="MobiDB-lite"/>
    </source>
</evidence>
<evidence type="ECO:0000313" key="3">
    <source>
        <dbReference type="Proteomes" id="UP000237000"/>
    </source>
</evidence>
<name>A0A2P5EAS3_TREOI</name>
<gene>
    <name evidence="2" type="ORF">TorRG33x02_216230</name>
</gene>
<feature type="non-terminal residue" evidence="2">
    <location>
        <position position="1"/>
    </location>
</feature>
<protein>
    <submittedName>
        <fullName evidence="2">Uncharacterized protein</fullName>
    </submittedName>
</protein>
<comment type="caution">
    <text evidence="2">The sequence shown here is derived from an EMBL/GenBank/DDBJ whole genome shotgun (WGS) entry which is preliminary data.</text>
</comment>
<sequence length="50" mass="5280">LKGKEVAEPPASTNAKSKKKTVVAKKSSPVTVPSVLVSQESMELENLKAD</sequence>
<keyword evidence="3" id="KW-1185">Reference proteome</keyword>